<dbReference type="PANTHER" id="PTHR24171">
    <property type="entry name" value="ANKYRIN REPEAT DOMAIN-CONTAINING PROTEIN 39-RELATED"/>
    <property type="match status" value="1"/>
</dbReference>
<dbReference type="EMBL" id="JBBPBF010000014">
    <property type="protein sequence ID" value="KAK7611289.1"/>
    <property type="molecule type" value="Genomic_DNA"/>
</dbReference>
<protein>
    <recommendedName>
        <fullName evidence="7">Ankyrin repeat protein</fullName>
    </recommendedName>
</protein>
<feature type="region of interest" description="Disordered" evidence="4">
    <location>
        <begin position="1"/>
        <end position="34"/>
    </location>
</feature>
<evidence type="ECO:0008006" key="7">
    <source>
        <dbReference type="Google" id="ProtNLM"/>
    </source>
</evidence>
<gene>
    <name evidence="5" type="ORF">JOL62DRAFT_73587</name>
</gene>
<evidence type="ECO:0000256" key="1">
    <source>
        <dbReference type="ARBA" id="ARBA00022737"/>
    </source>
</evidence>
<proteinExistence type="predicted"/>
<dbReference type="SMART" id="SM00248">
    <property type="entry name" value="ANK"/>
    <property type="match status" value="2"/>
</dbReference>
<name>A0ABR1NB78_9PEZI</name>
<dbReference type="InterPro" id="IPR036770">
    <property type="entry name" value="Ankyrin_rpt-contain_sf"/>
</dbReference>
<dbReference type="PROSITE" id="PS50297">
    <property type="entry name" value="ANK_REP_REGION"/>
    <property type="match status" value="1"/>
</dbReference>
<dbReference type="Gene3D" id="1.25.40.20">
    <property type="entry name" value="Ankyrin repeat-containing domain"/>
    <property type="match status" value="1"/>
</dbReference>
<reference evidence="5 6" key="1">
    <citation type="submission" date="2024-04" db="EMBL/GenBank/DDBJ databases">
        <title>Phyllosticta paracitricarpa is synonymous to the EU quarantine fungus P. citricarpa based on phylogenomic analyses.</title>
        <authorList>
            <consortium name="Lawrence Berkeley National Laboratory"/>
            <person name="Van ingen-buijs V.A."/>
            <person name="Van westerhoven A.C."/>
            <person name="Haridas S."/>
            <person name="Skiadas P."/>
            <person name="Martin F."/>
            <person name="Groenewald J.Z."/>
            <person name="Crous P.W."/>
            <person name="Seidl M.F."/>
        </authorList>
    </citation>
    <scope>NUCLEOTIDE SEQUENCE [LARGE SCALE GENOMIC DNA]</scope>
    <source>
        <strain evidence="5 6">CBS 141358</strain>
    </source>
</reference>
<evidence type="ECO:0000313" key="5">
    <source>
        <dbReference type="EMBL" id="KAK7611289.1"/>
    </source>
</evidence>
<keyword evidence="1" id="KW-0677">Repeat</keyword>
<dbReference type="PROSITE" id="PS50088">
    <property type="entry name" value="ANK_REPEAT"/>
    <property type="match status" value="1"/>
</dbReference>
<keyword evidence="6" id="KW-1185">Reference proteome</keyword>
<dbReference type="Pfam" id="PF12796">
    <property type="entry name" value="Ank_2"/>
    <property type="match status" value="1"/>
</dbReference>
<organism evidence="5 6">
    <name type="scientific">Phyllosticta paracitricarpa</name>
    <dbReference type="NCBI Taxonomy" id="2016321"/>
    <lineage>
        <taxon>Eukaryota</taxon>
        <taxon>Fungi</taxon>
        <taxon>Dikarya</taxon>
        <taxon>Ascomycota</taxon>
        <taxon>Pezizomycotina</taxon>
        <taxon>Dothideomycetes</taxon>
        <taxon>Dothideomycetes incertae sedis</taxon>
        <taxon>Botryosphaeriales</taxon>
        <taxon>Phyllostictaceae</taxon>
        <taxon>Phyllosticta</taxon>
    </lineage>
</organism>
<dbReference type="PANTHER" id="PTHR24171:SF8">
    <property type="entry name" value="BRCA1-ASSOCIATED RING DOMAIN PROTEIN 1"/>
    <property type="match status" value="1"/>
</dbReference>
<sequence length="426" mass="50057">MSQPAPGRRFRTTLPPSRTWAGHPPHNLPNTRPEPHRLRWICPKSLSQPVQMSLADLPLEIVRYIVEEIVIEPDKGLYNALRCRLISQTFDREVLDTIRSLEILHPRNASYGLWEQVSLRFVSRFLCHLIETEDQKHRYTFASSLKMFLDEWLPSEGNSRGLRFELAFQLCNIVYQQTGETFQQICDVYFPFYQLSKDRSRDIKSHLAIAAIYLNKEQYVKDHRLVLLQPDMKSEFFGTPLHAACAVGDLSLARLLLQNGANPNKQSLSAWYPVEIAVLNNHVDVVRELLQIEHYYLPFTNRMEFYERMEMPRLCLFLLGLGKRHVPSSKVIHYPETYQRWFNHLRATHNAADMRESLILLRIHFMLFMDEIRKELTRSDGKPDDYTPSWELGHKKYGLLEVAHDEELAYEILDDAHLYFAEFEIN</sequence>
<accession>A0ABR1NB78</accession>
<evidence type="ECO:0000256" key="4">
    <source>
        <dbReference type="SAM" id="MobiDB-lite"/>
    </source>
</evidence>
<feature type="repeat" description="ANK" evidence="3">
    <location>
        <begin position="239"/>
        <end position="268"/>
    </location>
</feature>
<evidence type="ECO:0000256" key="2">
    <source>
        <dbReference type="ARBA" id="ARBA00023043"/>
    </source>
</evidence>
<dbReference type="InterPro" id="IPR002110">
    <property type="entry name" value="Ankyrin_rpt"/>
</dbReference>
<evidence type="ECO:0000313" key="6">
    <source>
        <dbReference type="Proteomes" id="UP001367316"/>
    </source>
</evidence>
<dbReference type="SUPFAM" id="SSF48403">
    <property type="entry name" value="Ankyrin repeat"/>
    <property type="match status" value="1"/>
</dbReference>
<comment type="caution">
    <text evidence="5">The sequence shown here is derived from an EMBL/GenBank/DDBJ whole genome shotgun (WGS) entry which is preliminary data.</text>
</comment>
<keyword evidence="2 3" id="KW-0040">ANK repeat</keyword>
<dbReference type="Proteomes" id="UP001367316">
    <property type="component" value="Unassembled WGS sequence"/>
</dbReference>
<evidence type="ECO:0000256" key="3">
    <source>
        <dbReference type="PROSITE-ProRule" id="PRU00023"/>
    </source>
</evidence>